<keyword evidence="2" id="KW-0472">Membrane</keyword>
<comment type="caution">
    <text evidence="3">The sequence shown here is derived from an EMBL/GenBank/DDBJ whole genome shotgun (WGS) entry which is preliminary data.</text>
</comment>
<organism evidence="3 4">
    <name type="scientific">Arenimonas composti TR7-09 = DSM 18010</name>
    <dbReference type="NCBI Taxonomy" id="1121013"/>
    <lineage>
        <taxon>Bacteria</taxon>
        <taxon>Pseudomonadati</taxon>
        <taxon>Pseudomonadota</taxon>
        <taxon>Gammaproteobacteria</taxon>
        <taxon>Lysobacterales</taxon>
        <taxon>Lysobacteraceae</taxon>
        <taxon>Arenimonas</taxon>
    </lineage>
</organism>
<dbReference type="EMBL" id="AWXU01000007">
    <property type="protein sequence ID" value="KFN51228.1"/>
    <property type="molecule type" value="Genomic_DNA"/>
</dbReference>
<keyword evidence="2" id="KW-0812">Transmembrane</keyword>
<dbReference type="AlphaFoldDB" id="A0A091BEU9"/>
<feature type="region of interest" description="Disordered" evidence="1">
    <location>
        <begin position="181"/>
        <end position="213"/>
    </location>
</feature>
<accession>A0A091BEU9</accession>
<keyword evidence="4" id="KW-1185">Reference proteome</keyword>
<evidence type="ECO:0000256" key="1">
    <source>
        <dbReference type="SAM" id="MobiDB-lite"/>
    </source>
</evidence>
<keyword evidence="2" id="KW-1133">Transmembrane helix</keyword>
<feature type="region of interest" description="Disordered" evidence="1">
    <location>
        <begin position="125"/>
        <end position="152"/>
    </location>
</feature>
<name>A0A091BEU9_9GAMM</name>
<dbReference type="Proteomes" id="UP000029391">
    <property type="component" value="Unassembled WGS sequence"/>
</dbReference>
<dbReference type="eggNOG" id="COG3064">
    <property type="taxonomic scope" value="Bacteria"/>
</dbReference>
<protein>
    <recommendedName>
        <fullName evidence="5">Protein TolA</fullName>
    </recommendedName>
</protein>
<evidence type="ECO:0000313" key="4">
    <source>
        <dbReference type="Proteomes" id="UP000029391"/>
    </source>
</evidence>
<dbReference type="STRING" id="1121013.GCA_000426365_01192"/>
<dbReference type="SUPFAM" id="SSF74653">
    <property type="entry name" value="TolA/TonB C-terminal domain"/>
    <property type="match status" value="1"/>
</dbReference>
<evidence type="ECO:0008006" key="5">
    <source>
        <dbReference type="Google" id="ProtNLM"/>
    </source>
</evidence>
<dbReference type="OrthoDB" id="5948502at2"/>
<feature type="compositionally biased region" description="Pro residues" evidence="1">
    <location>
        <begin position="76"/>
        <end position="99"/>
    </location>
</feature>
<gene>
    <name evidence="3" type="ORF">P873_02905</name>
</gene>
<evidence type="ECO:0000256" key="2">
    <source>
        <dbReference type="SAM" id="Phobius"/>
    </source>
</evidence>
<proteinExistence type="predicted"/>
<evidence type="ECO:0000313" key="3">
    <source>
        <dbReference type="EMBL" id="KFN51228.1"/>
    </source>
</evidence>
<sequence length="309" mass="34086">MTADALGLDGRDDDLLVPVGLALGLHVLLVFALLLAGWLQPVPQKISVAGPPVEATLMLSEADIAVSERAIQEAPRPAPAPPPPPAPRAEEQPLPPQPVPQQQIPEPDTVDQEEVARLALQQAEEERRIQEERRRQQQIDLTERQRQEEAERKRQAREAELAEIRRQRDEAARRAELARQRLEQLADRTPPATPAPPAERPAQPAAAASGNNGVDTDLRARYVLAIQRAVERNWNRPETISPGAVCPLRIIQARGGTVISVEVLPGCAYDTLGQRSVEAAVLKAQPLPYEGFESVYTRDLRLNFRATEN</sequence>
<reference evidence="3 4" key="1">
    <citation type="submission" date="2013-09" db="EMBL/GenBank/DDBJ databases">
        <title>Genome sequencing of Arenimonas composti.</title>
        <authorList>
            <person name="Chen F."/>
            <person name="Wang G."/>
        </authorList>
    </citation>
    <scope>NUCLEOTIDE SEQUENCE [LARGE SCALE GENOMIC DNA]</scope>
    <source>
        <strain evidence="3 4">TR7-09</strain>
    </source>
</reference>
<feature type="region of interest" description="Disordered" evidence="1">
    <location>
        <begin position="71"/>
        <end position="112"/>
    </location>
</feature>
<dbReference type="Gene3D" id="3.30.1150.10">
    <property type="match status" value="1"/>
</dbReference>
<dbReference type="RefSeq" id="WP_026816560.1">
    <property type="nucleotide sequence ID" value="NZ_AUFF01000002.1"/>
</dbReference>
<feature type="transmembrane region" description="Helical" evidence="2">
    <location>
        <begin position="15"/>
        <end position="39"/>
    </location>
</feature>